<accession>A0A160V6P9</accession>
<evidence type="ECO:0000313" key="2">
    <source>
        <dbReference type="EMBL" id="CUV01258.1"/>
    </source>
</evidence>
<dbReference type="CDD" id="cd01097">
    <property type="entry name" value="Tetrahydromethanopterin_reductase"/>
    <property type="match status" value="1"/>
</dbReference>
<dbReference type="EMBL" id="FAXA01000030">
    <property type="protein sequence ID" value="CUV01258.1"/>
    <property type="molecule type" value="Genomic_DNA"/>
</dbReference>
<dbReference type="InterPro" id="IPR050564">
    <property type="entry name" value="F420-G6PD/mer"/>
</dbReference>
<dbReference type="PANTHER" id="PTHR43244:SF2">
    <property type="entry name" value="CONSERVED HYPOTHETICAL ALANINE AND PROLINE-RICH PROTEIN"/>
    <property type="match status" value="1"/>
</dbReference>
<dbReference type="NCBIfam" id="TIGR03617">
    <property type="entry name" value="F420_MSMEG_2256"/>
    <property type="match status" value="1"/>
</dbReference>
<dbReference type="InterPro" id="IPR036661">
    <property type="entry name" value="Luciferase-like_sf"/>
</dbReference>
<proteinExistence type="predicted"/>
<dbReference type="AlphaFoldDB" id="A0A160V6P9"/>
<protein>
    <submittedName>
        <fullName evidence="2">Uncharacterized protein Mb1395</fullName>
    </submittedName>
</protein>
<dbReference type="PANTHER" id="PTHR43244">
    <property type="match status" value="1"/>
</dbReference>
<name>A0A160V6P9_9ZZZZ</name>
<feature type="domain" description="Luciferase-like" evidence="1">
    <location>
        <begin position="11"/>
        <end position="301"/>
    </location>
</feature>
<dbReference type="InterPro" id="IPR011251">
    <property type="entry name" value="Luciferase-like_dom"/>
</dbReference>
<evidence type="ECO:0000259" key="1">
    <source>
        <dbReference type="Pfam" id="PF00296"/>
    </source>
</evidence>
<dbReference type="SUPFAM" id="SSF51679">
    <property type="entry name" value="Bacterial luciferase-like"/>
    <property type="match status" value="1"/>
</dbReference>
<dbReference type="Pfam" id="PF00296">
    <property type="entry name" value="Bac_luciferase"/>
    <property type="match status" value="1"/>
</dbReference>
<reference evidence="2" key="1">
    <citation type="submission" date="2015-10" db="EMBL/GenBank/DDBJ databases">
        <authorList>
            <person name="Gilbert D.G."/>
        </authorList>
    </citation>
    <scope>NUCLEOTIDE SEQUENCE</scope>
</reference>
<organism evidence="2">
    <name type="scientific">hydrothermal vent metagenome</name>
    <dbReference type="NCBI Taxonomy" id="652676"/>
    <lineage>
        <taxon>unclassified sequences</taxon>
        <taxon>metagenomes</taxon>
        <taxon>ecological metagenomes</taxon>
    </lineage>
</organism>
<sequence length="340" mass="37646">MGFKVLYHLTTNNLKGIAKEAQWAESMGYDGLCTEDAAHDPMLPLLMAASTTSKVTLETRVAIAFPRSPMVLAYSARDLQDFSGGRFRLGLGTQVKGHIQRRFSTEWDAPGPRMREYVQSLHAIWGAWQTGERLEYHGEYYNFSLMTPFFSPGRSEQPEPPVFISAVNPYNCRVAGEVCDGVALHPLTTPKYLKEVIKPNIADGAARSGRDPKSVNLSNSSFVITGPNQAAINANKEAVKKQIAFYCSTRSYSKILDVQGFQDLGVWLHEMSLKQQWDQMAELITDEILDAFAVVGGYSEIPGLMKERFDGILDEVVLNAIGPGSQDEDEVKKAIEGLQS</sequence>
<dbReference type="InterPro" id="IPR019919">
    <property type="entry name" value="Lucif-like_OxRdtase_MSMEG_2256"/>
</dbReference>
<dbReference type="GO" id="GO:0016705">
    <property type="term" value="F:oxidoreductase activity, acting on paired donors, with incorporation or reduction of molecular oxygen"/>
    <property type="evidence" value="ECO:0007669"/>
    <property type="project" value="InterPro"/>
</dbReference>
<gene>
    <name evidence="2" type="ORF">MGWOODY_Clf1070</name>
</gene>
<dbReference type="Gene3D" id="3.20.20.30">
    <property type="entry name" value="Luciferase-like domain"/>
    <property type="match status" value="1"/>
</dbReference>